<keyword evidence="6" id="KW-1185">Reference proteome</keyword>
<dbReference type="PANTHER" id="PTHR43272">
    <property type="entry name" value="LONG-CHAIN-FATTY-ACID--COA LIGASE"/>
    <property type="match status" value="1"/>
</dbReference>
<name>A0A915KK18_ROMCU</name>
<keyword evidence="2" id="KW-0276">Fatty acid metabolism</keyword>
<dbReference type="GO" id="GO:0016020">
    <property type="term" value="C:membrane"/>
    <property type="evidence" value="ECO:0007669"/>
    <property type="project" value="TreeGrafter"/>
</dbReference>
<feature type="domain" description="AMP-dependent synthetase/ligase" evidence="4">
    <location>
        <begin position="5"/>
        <end position="74"/>
    </location>
</feature>
<dbReference type="Gene3D" id="3.40.50.12780">
    <property type="entry name" value="N-terminal domain of ligase-like"/>
    <property type="match status" value="1"/>
</dbReference>
<dbReference type="GO" id="GO:0004467">
    <property type="term" value="F:long-chain fatty acid-CoA ligase activity"/>
    <property type="evidence" value="ECO:0007669"/>
    <property type="project" value="UniProtKB-EC"/>
</dbReference>
<dbReference type="Proteomes" id="UP000887565">
    <property type="component" value="Unplaced"/>
</dbReference>
<sequence length="258" mass="29673">LHFKGAVILEAYGQTEVTAGITATLPDDTEVGHVGALLPNCWVKLADVPELEYYTADEQGEICVKGPCFPKGYFKEPEKTAELFDQQGWLHTGDIGMWTPRGTLKIIDRKKNILKLAQGEYVAPEKIENVYSRCPFVSQIFVDGRSLETYLVAIVVPNKEEIRQRIEKKHQFQFSVVEKYEDSRQFWTNERLIAKVLEEMRSVGKKNGLNSLEQVKAIKFYYEESFTVENGLLTPTFKLKRPQLKKKFVQDIDDLYKI</sequence>
<reference evidence="7" key="1">
    <citation type="submission" date="2022-11" db="UniProtKB">
        <authorList>
            <consortium name="WormBaseParasite"/>
        </authorList>
    </citation>
    <scope>IDENTIFICATION</scope>
</reference>
<dbReference type="InterPro" id="IPR000873">
    <property type="entry name" value="AMP-dep_synth/lig_dom"/>
</dbReference>
<evidence type="ECO:0000313" key="7">
    <source>
        <dbReference type="WBParaSite" id="nRc.2.0.1.t39171-RA"/>
    </source>
</evidence>
<dbReference type="EC" id="6.2.1.3" evidence="3"/>
<evidence type="ECO:0000313" key="6">
    <source>
        <dbReference type="Proteomes" id="UP000887565"/>
    </source>
</evidence>
<dbReference type="AlphaFoldDB" id="A0A915KK18"/>
<accession>A0A915KK18</accession>
<evidence type="ECO:0000259" key="5">
    <source>
        <dbReference type="Pfam" id="PF13193"/>
    </source>
</evidence>
<evidence type="ECO:0000256" key="1">
    <source>
        <dbReference type="ARBA" id="ARBA00022598"/>
    </source>
</evidence>
<evidence type="ECO:0000256" key="2">
    <source>
        <dbReference type="ARBA" id="ARBA00022832"/>
    </source>
</evidence>
<dbReference type="InterPro" id="IPR042099">
    <property type="entry name" value="ANL_N_sf"/>
</dbReference>
<keyword evidence="1" id="KW-0436">Ligase</keyword>
<dbReference type="PANTHER" id="PTHR43272:SF107">
    <property type="entry name" value="LONG-CHAIN-FATTY-ACID--COA LIGASE 5"/>
    <property type="match status" value="1"/>
</dbReference>
<dbReference type="InterPro" id="IPR025110">
    <property type="entry name" value="AMP-bd_C"/>
</dbReference>
<evidence type="ECO:0000259" key="4">
    <source>
        <dbReference type="Pfam" id="PF00501"/>
    </source>
</evidence>
<organism evidence="6 7">
    <name type="scientific">Romanomermis culicivorax</name>
    <name type="common">Nematode worm</name>
    <dbReference type="NCBI Taxonomy" id="13658"/>
    <lineage>
        <taxon>Eukaryota</taxon>
        <taxon>Metazoa</taxon>
        <taxon>Ecdysozoa</taxon>
        <taxon>Nematoda</taxon>
        <taxon>Enoplea</taxon>
        <taxon>Dorylaimia</taxon>
        <taxon>Mermithida</taxon>
        <taxon>Mermithoidea</taxon>
        <taxon>Mermithidae</taxon>
        <taxon>Romanomermis</taxon>
    </lineage>
</organism>
<dbReference type="Pfam" id="PF00501">
    <property type="entry name" value="AMP-binding"/>
    <property type="match status" value="1"/>
</dbReference>
<dbReference type="Pfam" id="PF13193">
    <property type="entry name" value="AMP-binding_C"/>
    <property type="match status" value="1"/>
</dbReference>
<dbReference type="WBParaSite" id="nRc.2.0.1.t39171-RA">
    <property type="protein sequence ID" value="nRc.2.0.1.t39171-RA"/>
    <property type="gene ID" value="nRc.2.0.1.g39171"/>
</dbReference>
<dbReference type="OMA" id="EVIIGGY"/>
<proteinExistence type="predicted"/>
<feature type="domain" description="AMP-binding enzyme C-terminal" evidence="5">
    <location>
        <begin position="126"/>
        <end position="169"/>
    </location>
</feature>
<keyword evidence="2" id="KW-0443">Lipid metabolism</keyword>
<dbReference type="SUPFAM" id="SSF56801">
    <property type="entry name" value="Acetyl-CoA synthetase-like"/>
    <property type="match status" value="1"/>
</dbReference>
<dbReference type="GO" id="GO:0005783">
    <property type="term" value="C:endoplasmic reticulum"/>
    <property type="evidence" value="ECO:0007669"/>
    <property type="project" value="TreeGrafter"/>
</dbReference>
<evidence type="ECO:0000256" key="3">
    <source>
        <dbReference type="ARBA" id="ARBA00026121"/>
    </source>
</evidence>
<protein>
    <recommendedName>
        <fullName evidence="3">long-chain-fatty-acid--CoA ligase</fullName>
        <ecNumber evidence="3">6.2.1.3</ecNumber>
    </recommendedName>
</protein>